<organism evidence="14">
    <name type="scientific">candidate division WOR-3 bacterium</name>
    <dbReference type="NCBI Taxonomy" id="2052148"/>
    <lineage>
        <taxon>Bacteria</taxon>
        <taxon>Bacteria division WOR-3</taxon>
    </lineage>
</organism>
<dbReference type="PROSITE" id="PS51656">
    <property type="entry name" value="4FE4S"/>
    <property type="match status" value="1"/>
</dbReference>
<feature type="binding site" evidence="10">
    <location>
        <position position="54"/>
    </location>
    <ligand>
        <name>[4Fe-4S] cluster</name>
        <dbReference type="ChEBI" id="CHEBI:49883"/>
        <label>1</label>
    </ligand>
</feature>
<feature type="domain" description="4Fe-4S ferredoxin-type" evidence="12">
    <location>
        <begin position="299"/>
        <end position="328"/>
    </location>
</feature>
<comment type="caution">
    <text evidence="14">The sequence shown here is derived from an EMBL/GenBank/DDBJ whole genome shotgun (WGS) entry which is preliminary data.</text>
</comment>
<keyword evidence="11" id="KW-1133">Transmembrane helix</keyword>
<evidence type="ECO:0000313" key="14">
    <source>
        <dbReference type="EMBL" id="HEA87017.1"/>
    </source>
</evidence>
<evidence type="ECO:0000256" key="2">
    <source>
        <dbReference type="ARBA" id="ARBA00022485"/>
    </source>
</evidence>
<feature type="binding site" evidence="10">
    <location>
        <position position="59"/>
    </location>
    <ligand>
        <name>[4Fe-4S] cluster</name>
        <dbReference type="ChEBI" id="CHEBI:49883"/>
        <label>1</label>
    </ligand>
</feature>
<evidence type="ECO:0000256" key="6">
    <source>
        <dbReference type="ARBA" id="ARBA00022982"/>
    </source>
</evidence>
<feature type="binding site" evidence="10">
    <location>
        <position position="149"/>
    </location>
    <ligand>
        <name>[4Fe-4S] cluster</name>
        <dbReference type="ChEBI" id="CHEBI:49883"/>
        <label>2</label>
    </ligand>
</feature>
<evidence type="ECO:0000259" key="12">
    <source>
        <dbReference type="PROSITE" id="PS51379"/>
    </source>
</evidence>
<dbReference type="AlphaFoldDB" id="A0A7C1NEV8"/>
<feature type="binding site" evidence="10">
    <location>
        <position position="173"/>
    </location>
    <ligand>
        <name>[4Fe-4S] cluster</name>
        <dbReference type="ChEBI" id="CHEBI:49883"/>
        <label>3</label>
    </ligand>
</feature>
<evidence type="ECO:0000256" key="4">
    <source>
        <dbReference type="ARBA" id="ARBA00022737"/>
    </source>
</evidence>
<dbReference type="NCBIfam" id="TIGR01944">
    <property type="entry name" value="rnfB"/>
    <property type="match status" value="1"/>
</dbReference>
<comment type="similarity">
    <text evidence="10">Belongs to the 4Fe4S bacterial-type ferredoxin family. RnfB subfamily.</text>
</comment>
<dbReference type="Gene3D" id="3.30.70.20">
    <property type="match status" value="3"/>
</dbReference>
<dbReference type="PANTHER" id="PTHR43560:SF1">
    <property type="entry name" value="ION-TRANSLOCATING OXIDOREDUCTASE COMPLEX SUBUNIT B"/>
    <property type="match status" value="1"/>
</dbReference>
<gene>
    <name evidence="10" type="primary">rnfB</name>
    <name evidence="15" type="ORF">ENP62_02540</name>
    <name evidence="14" type="ORF">ENP94_03295</name>
    <name evidence="16" type="ORF">ENS16_04335</name>
</gene>
<dbReference type="HAMAP" id="MF_00463">
    <property type="entry name" value="RsxB_RnfB"/>
    <property type="match status" value="1"/>
</dbReference>
<evidence type="ECO:0000259" key="13">
    <source>
        <dbReference type="PROSITE" id="PS51656"/>
    </source>
</evidence>
<evidence type="ECO:0000256" key="7">
    <source>
        <dbReference type="ARBA" id="ARBA00023004"/>
    </source>
</evidence>
<feature type="binding site" evidence="10">
    <location>
        <position position="139"/>
    </location>
    <ligand>
        <name>[4Fe-4S] cluster</name>
        <dbReference type="ChEBI" id="CHEBI:49883"/>
        <label>2</label>
    </ligand>
</feature>
<dbReference type="Gene3D" id="1.10.15.40">
    <property type="entry name" value="Electron transport complex subunit B, putative Fe-S cluster"/>
    <property type="match status" value="1"/>
</dbReference>
<sequence>MDWSLIIKSLVTLGGLGLILGVILLIASIKLAVKVDEREARIRSVLPGANCGACGYPGCDGYAAAIAAGKAPLNSCSVGGPEVARKIGEIMGQEVTAAEPKVAVLICRGGKNEAPLRFQYKGAQNCRQAALLLGGPKACIYGCVGFGHCVTVCPVQAIRMGENRLPIIDERKCIGCGRCVTECPKGTLTLIPRRKLIYLACVSHDRGRAVKEVCSVGCIACGLCTRVCPVGALRMENNLPVMDFQKCIDCGICAHKCPTKSFIDRAPGRPKASINPRCTGCGECVKVCQFKAIEGEPGKQHRVIPEKCIGCGQCVLVCPVKAIDLVGALGHSVKTI</sequence>
<comment type="cofactor">
    <cofactor evidence="10">
        <name>[4Fe-4S] cluster</name>
        <dbReference type="ChEBI" id="CHEBI:49883"/>
    </cofactor>
    <text evidence="10">Binds 3 [4Fe-4S] clusters.</text>
</comment>
<keyword evidence="6 10" id="KW-0249">Electron transport</keyword>
<dbReference type="EMBL" id="DSKA01000188">
    <property type="protein sequence ID" value="HEE18414.1"/>
    <property type="molecule type" value="Genomic_DNA"/>
</dbReference>
<keyword evidence="2 10" id="KW-0004">4Fe-4S</keyword>
<feature type="domain" description="4Fe-4S ferredoxin-type" evidence="12">
    <location>
        <begin position="207"/>
        <end position="238"/>
    </location>
</feature>
<keyword evidence="3 10" id="KW-0479">Metal-binding</keyword>
<feature type="binding site" evidence="10">
    <location>
        <position position="183"/>
    </location>
    <ligand>
        <name>[4Fe-4S] cluster</name>
        <dbReference type="ChEBI" id="CHEBI:49883"/>
        <label>2</label>
    </ligand>
</feature>
<evidence type="ECO:0000313" key="16">
    <source>
        <dbReference type="EMBL" id="HFJ53900.1"/>
    </source>
</evidence>
<dbReference type="InterPro" id="IPR007202">
    <property type="entry name" value="4Fe-4S_dom"/>
</dbReference>
<evidence type="ECO:0000256" key="1">
    <source>
        <dbReference type="ARBA" id="ARBA00022448"/>
    </source>
</evidence>
<dbReference type="PANTHER" id="PTHR43560">
    <property type="entry name" value="ION-TRANSLOCATING OXIDOREDUCTASE COMPLEX SUBUNIT B"/>
    <property type="match status" value="1"/>
</dbReference>
<feature type="binding site" evidence="10">
    <location>
        <position position="51"/>
    </location>
    <ligand>
        <name>[4Fe-4S] cluster</name>
        <dbReference type="ChEBI" id="CHEBI:49883"/>
        <label>1</label>
    </ligand>
</feature>
<feature type="binding site" evidence="10">
    <location>
        <position position="143"/>
    </location>
    <ligand>
        <name>[4Fe-4S] cluster</name>
        <dbReference type="ChEBI" id="CHEBI:49883"/>
        <label>2</label>
    </ligand>
</feature>
<evidence type="ECO:0000256" key="9">
    <source>
        <dbReference type="ARBA" id="ARBA00023136"/>
    </source>
</evidence>
<keyword evidence="1 10" id="KW-0813">Transport</keyword>
<dbReference type="InterPro" id="IPR010207">
    <property type="entry name" value="Elect_transpt_cplx_RnfB/RsxB"/>
</dbReference>
<keyword evidence="4 10" id="KW-0677">Repeat</keyword>
<dbReference type="EC" id="7.-.-.-" evidence="10"/>
<dbReference type="Pfam" id="PF04060">
    <property type="entry name" value="FeS"/>
    <property type="match status" value="1"/>
</dbReference>
<feature type="domain" description="4Fe-4S" evidence="13">
    <location>
        <begin position="34"/>
        <end position="93"/>
    </location>
</feature>
<keyword evidence="10" id="KW-1003">Cell membrane</keyword>
<dbReference type="GO" id="GO:0051539">
    <property type="term" value="F:4 iron, 4 sulfur cluster binding"/>
    <property type="evidence" value="ECO:0007669"/>
    <property type="project" value="UniProtKB-UniRule"/>
</dbReference>
<feature type="transmembrane region" description="Helical" evidence="11">
    <location>
        <begin position="6"/>
        <end position="33"/>
    </location>
</feature>
<evidence type="ECO:0000256" key="5">
    <source>
        <dbReference type="ARBA" id="ARBA00022967"/>
    </source>
</evidence>
<dbReference type="Pfam" id="PF14697">
    <property type="entry name" value="Fer4_21"/>
    <property type="match status" value="2"/>
</dbReference>
<feature type="binding site" evidence="10">
    <location>
        <position position="153"/>
    </location>
    <ligand>
        <name>[4Fe-4S] cluster</name>
        <dbReference type="ChEBI" id="CHEBI:49883"/>
        <label>3</label>
    </ligand>
</feature>
<feature type="region of interest" description="Hydrophobic" evidence="10">
    <location>
        <begin position="1"/>
        <end position="28"/>
    </location>
</feature>
<keyword evidence="5 10" id="KW-1278">Translocase</keyword>
<dbReference type="PROSITE" id="PS51379">
    <property type="entry name" value="4FE4S_FER_2"/>
    <property type="match status" value="6"/>
</dbReference>
<dbReference type="PROSITE" id="PS00198">
    <property type="entry name" value="4FE4S_FER_1"/>
    <property type="match status" value="3"/>
</dbReference>
<evidence type="ECO:0000256" key="3">
    <source>
        <dbReference type="ARBA" id="ARBA00022723"/>
    </source>
</evidence>
<dbReference type="InterPro" id="IPR050395">
    <property type="entry name" value="4Fe4S_Ferredoxin_RnfB"/>
</dbReference>
<dbReference type="EMBL" id="DSTU01000005">
    <property type="protein sequence ID" value="HFJ53900.1"/>
    <property type="molecule type" value="Genomic_DNA"/>
</dbReference>
<comment type="caution">
    <text evidence="10">Lacks conserved residue(s) required for the propagation of feature annotation.</text>
</comment>
<evidence type="ECO:0000256" key="11">
    <source>
        <dbReference type="SAM" id="Phobius"/>
    </source>
</evidence>
<comment type="subunit">
    <text evidence="10">The complex is composed of six subunits: RnfA, RnfB, RnfC, RnfD, RnfE and RnfG.</text>
</comment>
<feature type="domain" description="4Fe-4S ferredoxin-type" evidence="12">
    <location>
        <begin position="164"/>
        <end position="193"/>
    </location>
</feature>
<feature type="binding site" evidence="10">
    <location>
        <position position="76"/>
    </location>
    <ligand>
        <name>[4Fe-4S] cluster</name>
        <dbReference type="ChEBI" id="CHEBI:49883"/>
        <label>1</label>
    </ligand>
</feature>
<comment type="function">
    <text evidence="10">Part of a membrane-bound complex that couples electron transfer with translocation of ions across the membrane.</text>
</comment>
<proteinExistence type="inferred from homology"/>
<dbReference type="EMBL" id="DSLG01000004">
    <property type="protein sequence ID" value="HEA87017.1"/>
    <property type="molecule type" value="Genomic_DNA"/>
</dbReference>
<keyword evidence="11" id="KW-0812">Transmembrane</keyword>
<name>A0A7C1NEV8_UNCW3</name>
<keyword evidence="8 10" id="KW-0411">Iron-sulfur</keyword>
<feature type="binding site" evidence="10">
    <location>
        <position position="176"/>
    </location>
    <ligand>
        <name>[4Fe-4S] cluster</name>
        <dbReference type="ChEBI" id="CHEBI:49883"/>
        <label>3</label>
    </ligand>
</feature>
<dbReference type="GO" id="GO:0005886">
    <property type="term" value="C:plasma membrane"/>
    <property type="evidence" value="ECO:0007669"/>
    <property type="project" value="UniProtKB-SubCell"/>
</dbReference>
<evidence type="ECO:0000256" key="8">
    <source>
        <dbReference type="ARBA" id="ARBA00023014"/>
    </source>
</evidence>
<dbReference type="GO" id="GO:0046872">
    <property type="term" value="F:metal ion binding"/>
    <property type="evidence" value="ECO:0007669"/>
    <property type="project" value="UniProtKB-KW"/>
</dbReference>
<keyword evidence="9 10" id="KW-0472">Membrane</keyword>
<protein>
    <recommendedName>
        <fullName evidence="10">Ion-translocating oxidoreductase complex subunit B</fullName>
        <ecNumber evidence="10">7.-.-.-</ecNumber>
    </recommendedName>
    <alternativeName>
        <fullName evidence="10">Rnf electron transport complex subunit B</fullName>
    </alternativeName>
</protein>
<keyword evidence="7 10" id="KW-0408">Iron</keyword>
<evidence type="ECO:0000256" key="10">
    <source>
        <dbReference type="HAMAP-Rule" id="MF_00463"/>
    </source>
</evidence>
<dbReference type="GO" id="GO:0009055">
    <property type="term" value="F:electron transfer activity"/>
    <property type="evidence" value="ECO:0007669"/>
    <property type="project" value="InterPro"/>
</dbReference>
<dbReference type="CDD" id="cd10549">
    <property type="entry name" value="MtMvhB_like"/>
    <property type="match status" value="2"/>
</dbReference>
<evidence type="ECO:0000313" key="15">
    <source>
        <dbReference type="EMBL" id="HEE18414.1"/>
    </source>
</evidence>
<reference evidence="14" key="1">
    <citation type="journal article" date="2020" name="mSystems">
        <title>Genome- and Community-Level Interaction Insights into Carbon Utilization and Element Cycling Functions of Hydrothermarchaeota in Hydrothermal Sediment.</title>
        <authorList>
            <person name="Zhou Z."/>
            <person name="Liu Y."/>
            <person name="Xu W."/>
            <person name="Pan J."/>
            <person name="Luo Z.H."/>
            <person name="Li M."/>
        </authorList>
    </citation>
    <scope>NUCLEOTIDE SEQUENCE [LARGE SCALE GENOMIC DNA]</scope>
    <source>
        <strain evidence="15">SpSt-236</strain>
        <strain evidence="14">SpSt-265</strain>
        <strain evidence="16">SpSt-465</strain>
    </source>
</reference>
<dbReference type="SUPFAM" id="SSF54862">
    <property type="entry name" value="4Fe-4S ferredoxins"/>
    <property type="match status" value="2"/>
</dbReference>
<feature type="binding site" evidence="10">
    <location>
        <position position="179"/>
    </location>
    <ligand>
        <name>[4Fe-4S] cluster</name>
        <dbReference type="ChEBI" id="CHEBI:49883"/>
        <label>3</label>
    </ligand>
</feature>
<dbReference type="Pfam" id="PF12798">
    <property type="entry name" value="Fer4_3"/>
    <property type="match status" value="1"/>
</dbReference>
<dbReference type="Pfam" id="PF00037">
    <property type="entry name" value="Fer4"/>
    <property type="match status" value="1"/>
</dbReference>
<dbReference type="InterPro" id="IPR017896">
    <property type="entry name" value="4Fe4S_Fe-S-bd"/>
</dbReference>
<feature type="domain" description="4Fe-4S ferredoxin-type" evidence="12">
    <location>
        <begin position="129"/>
        <end position="163"/>
    </location>
</feature>
<dbReference type="InterPro" id="IPR017900">
    <property type="entry name" value="4Fe4S_Fe_S_CS"/>
</dbReference>
<comment type="subcellular location">
    <subcellularLocation>
        <location evidence="10">Cell membrane</location>
    </subcellularLocation>
</comment>
<accession>A0A7C1NEV8</accession>
<feature type="domain" description="4Fe-4S ferredoxin-type" evidence="12">
    <location>
        <begin position="240"/>
        <end position="268"/>
    </location>
</feature>
<feature type="domain" description="4Fe-4S ferredoxin-type" evidence="12">
    <location>
        <begin position="270"/>
        <end position="298"/>
    </location>
</feature>
<dbReference type="GO" id="GO:0022900">
    <property type="term" value="P:electron transport chain"/>
    <property type="evidence" value="ECO:0007669"/>
    <property type="project" value="UniProtKB-UniRule"/>
</dbReference>